<name>A0A413YRU7_9FIRM</name>
<evidence type="ECO:0000313" key="2">
    <source>
        <dbReference type="EMBL" id="RHC11787.1"/>
    </source>
</evidence>
<dbReference type="Proteomes" id="UP000285844">
    <property type="component" value="Unassembled WGS sequence"/>
</dbReference>
<dbReference type="AlphaFoldDB" id="A0A413YRU7"/>
<protein>
    <submittedName>
        <fullName evidence="2">DNA-binding protein</fullName>
    </submittedName>
</protein>
<keyword evidence="2" id="KW-0238">DNA-binding</keyword>
<dbReference type="GO" id="GO:0003677">
    <property type="term" value="F:DNA binding"/>
    <property type="evidence" value="ECO:0007669"/>
    <property type="project" value="UniProtKB-KW"/>
</dbReference>
<accession>A0A413YRU7</accession>
<dbReference type="EMBL" id="QSHM01000017">
    <property type="protein sequence ID" value="RHC11787.1"/>
    <property type="molecule type" value="Genomic_DNA"/>
</dbReference>
<feature type="domain" description="Helix-turn-helix" evidence="1">
    <location>
        <begin position="3"/>
        <end position="42"/>
    </location>
</feature>
<reference evidence="2 3" key="1">
    <citation type="submission" date="2018-08" db="EMBL/GenBank/DDBJ databases">
        <title>A genome reference for cultivated species of the human gut microbiota.</title>
        <authorList>
            <person name="Zou Y."/>
            <person name="Xue W."/>
            <person name="Luo G."/>
        </authorList>
    </citation>
    <scope>NUCLEOTIDE SEQUENCE [LARGE SCALE GENOMIC DNA]</scope>
    <source>
        <strain evidence="2 3">AM37-3BH</strain>
    </source>
</reference>
<sequence>MEYLTIKQAAEKWDISERRIQVLCREGRIEGVKRFGRAWAIPNDAEKPVDARVTTGEYRNWRKKS</sequence>
<dbReference type="RefSeq" id="WP_118008915.1">
    <property type="nucleotide sequence ID" value="NZ_QSHM01000017.1"/>
</dbReference>
<comment type="caution">
    <text evidence="2">The sequence shown here is derived from an EMBL/GenBank/DDBJ whole genome shotgun (WGS) entry which is preliminary data.</text>
</comment>
<dbReference type="InterPro" id="IPR041657">
    <property type="entry name" value="HTH_17"/>
</dbReference>
<evidence type="ECO:0000259" key="1">
    <source>
        <dbReference type="Pfam" id="PF12728"/>
    </source>
</evidence>
<dbReference type="Pfam" id="PF12728">
    <property type="entry name" value="HTH_17"/>
    <property type="match status" value="1"/>
</dbReference>
<organism evidence="2 3">
    <name type="scientific">Lachnospira eligens</name>
    <dbReference type="NCBI Taxonomy" id="39485"/>
    <lineage>
        <taxon>Bacteria</taxon>
        <taxon>Bacillati</taxon>
        <taxon>Bacillota</taxon>
        <taxon>Clostridia</taxon>
        <taxon>Lachnospirales</taxon>
        <taxon>Lachnospiraceae</taxon>
        <taxon>Lachnospira</taxon>
    </lineage>
</organism>
<evidence type="ECO:0000313" key="3">
    <source>
        <dbReference type="Proteomes" id="UP000285844"/>
    </source>
</evidence>
<gene>
    <name evidence="2" type="ORF">DW858_11870</name>
</gene>
<proteinExistence type="predicted"/>